<protein>
    <submittedName>
        <fullName evidence="3">Uncharacterized protein</fullName>
    </submittedName>
</protein>
<evidence type="ECO:0000256" key="2">
    <source>
        <dbReference type="SAM" id="SignalP"/>
    </source>
</evidence>
<keyword evidence="1" id="KW-0812">Transmembrane</keyword>
<comment type="caution">
    <text evidence="3">The sequence shown here is derived from an EMBL/GenBank/DDBJ whole genome shotgun (WGS) entry which is preliminary data.</text>
</comment>
<keyword evidence="4" id="KW-1185">Reference proteome</keyword>
<dbReference type="OrthoDB" id="3070063at2759"/>
<keyword evidence="1" id="KW-0472">Membrane</keyword>
<reference evidence="3" key="1">
    <citation type="submission" date="2021-02" db="EMBL/GenBank/DDBJ databases">
        <authorList>
            <person name="Nieuwenhuis M."/>
            <person name="Van De Peppel L.J.J."/>
        </authorList>
    </citation>
    <scope>NUCLEOTIDE SEQUENCE</scope>
    <source>
        <strain evidence="3">D49</strain>
    </source>
</reference>
<dbReference type="EMBL" id="JABCKI010005758">
    <property type="protein sequence ID" value="KAG5638524.1"/>
    <property type="molecule type" value="Genomic_DNA"/>
</dbReference>
<evidence type="ECO:0000313" key="3">
    <source>
        <dbReference type="EMBL" id="KAG5638524.1"/>
    </source>
</evidence>
<reference evidence="3" key="2">
    <citation type="submission" date="2021-10" db="EMBL/GenBank/DDBJ databases">
        <title>Phylogenomics reveals ancestral predisposition of the termite-cultivated fungus Termitomyces towards a domesticated lifestyle.</title>
        <authorList>
            <person name="Auxier B."/>
            <person name="Grum-Grzhimaylo A."/>
            <person name="Cardenas M.E."/>
            <person name="Lodge J.D."/>
            <person name="Laessoe T."/>
            <person name="Pedersen O."/>
            <person name="Smith M.E."/>
            <person name="Kuyper T.W."/>
            <person name="Franco-Molano E.A."/>
            <person name="Baroni T.J."/>
            <person name="Aanen D.K."/>
        </authorList>
    </citation>
    <scope>NUCLEOTIDE SEQUENCE</scope>
    <source>
        <strain evidence="3">D49</strain>
    </source>
</reference>
<sequence>MRSFSTVFFAAAALLASFTSAAPVAGVTDLTGVGQLPGALTGSSLKQRDSAIPSVSQLSSLNLPNGNVGPRHEGDLSFCDIIVDVQAKLDDASAKLKVLAEDKTGVKIDLVVNVITGVKGIFVGAVVELKAAAGHPQEFLLTLKGRVVAIVDVCRLFLSLITTVSAILSCAVRIVGTASLGLILPAIRALCVIYAEFLCLSFHLIDGLFIGNRSYYGPIVEIFATLQLTAIVDIFGGKF</sequence>
<keyword evidence="1" id="KW-1133">Transmembrane helix</keyword>
<dbReference type="AlphaFoldDB" id="A0A9P7FWR9"/>
<dbReference type="Proteomes" id="UP000717328">
    <property type="component" value="Unassembled WGS sequence"/>
</dbReference>
<name>A0A9P7FWR9_9AGAR</name>
<feature type="signal peptide" evidence="2">
    <location>
        <begin position="1"/>
        <end position="21"/>
    </location>
</feature>
<evidence type="ECO:0000256" key="1">
    <source>
        <dbReference type="SAM" id="Phobius"/>
    </source>
</evidence>
<accession>A0A9P7FWR9</accession>
<feature type="transmembrane region" description="Helical" evidence="1">
    <location>
        <begin position="187"/>
        <end position="209"/>
    </location>
</feature>
<evidence type="ECO:0000313" key="4">
    <source>
        <dbReference type="Proteomes" id="UP000717328"/>
    </source>
</evidence>
<feature type="transmembrane region" description="Helical" evidence="1">
    <location>
        <begin position="215"/>
        <end position="236"/>
    </location>
</feature>
<proteinExistence type="predicted"/>
<feature type="chain" id="PRO_5040180008" evidence="2">
    <location>
        <begin position="22"/>
        <end position="239"/>
    </location>
</feature>
<keyword evidence="2" id="KW-0732">Signal</keyword>
<feature type="transmembrane region" description="Helical" evidence="1">
    <location>
        <begin position="156"/>
        <end position="175"/>
    </location>
</feature>
<gene>
    <name evidence="3" type="ORF">H0H81_012162</name>
</gene>
<organism evidence="3 4">
    <name type="scientific">Sphagnurus paluster</name>
    <dbReference type="NCBI Taxonomy" id="117069"/>
    <lineage>
        <taxon>Eukaryota</taxon>
        <taxon>Fungi</taxon>
        <taxon>Dikarya</taxon>
        <taxon>Basidiomycota</taxon>
        <taxon>Agaricomycotina</taxon>
        <taxon>Agaricomycetes</taxon>
        <taxon>Agaricomycetidae</taxon>
        <taxon>Agaricales</taxon>
        <taxon>Tricholomatineae</taxon>
        <taxon>Lyophyllaceae</taxon>
        <taxon>Sphagnurus</taxon>
    </lineage>
</organism>